<comment type="caution">
    <text evidence="1">The sequence shown here is derived from an EMBL/GenBank/DDBJ whole genome shotgun (WGS) entry which is preliminary data.</text>
</comment>
<sequence>MLSDVSPWTPAQCFPFHKPLCSGPPLPLGYPFACQIWQKAQHKCHFFHEVLSTVSFPLPSFPETCLCLEHHSSISEFIPAFSYFTASLVCWLFLCVAHHFSQLADSCDVPSWYQSFALRSPQ</sequence>
<evidence type="ECO:0000313" key="1">
    <source>
        <dbReference type="EMBL" id="KAF6094797.1"/>
    </source>
</evidence>
<protein>
    <submittedName>
        <fullName evidence="1">Uncharacterized protein</fullName>
    </submittedName>
</protein>
<evidence type="ECO:0000313" key="2">
    <source>
        <dbReference type="Proteomes" id="UP000664940"/>
    </source>
</evidence>
<gene>
    <name evidence="1" type="ORF">HJG60_011889</name>
</gene>
<reference evidence="1 2" key="1">
    <citation type="journal article" date="2020" name="Nature">
        <title>Six reference-quality genomes reveal evolution of bat adaptations.</title>
        <authorList>
            <person name="Jebb D."/>
            <person name="Huang Z."/>
            <person name="Pippel M."/>
            <person name="Hughes G.M."/>
            <person name="Lavrichenko K."/>
            <person name="Devanna P."/>
            <person name="Winkler S."/>
            <person name="Jermiin L.S."/>
            <person name="Skirmuntt E.C."/>
            <person name="Katzourakis A."/>
            <person name="Burkitt-Gray L."/>
            <person name="Ray D.A."/>
            <person name="Sullivan K.A.M."/>
            <person name="Roscito J.G."/>
            <person name="Kirilenko B.M."/>
            <person name="Davalos L.M."/>
            <person name="Corthals A.P."/>
            <person name="Power M.L."/>
            <person name="Jones G."/>
            <person name="Ransome R.D."/>
            <person name="Dechmann D.K.N."/>
            <person name="Locatelli A.G."/>
            <person name="Puechmaille S.J."/>
            <person name="Fedrigo O."/>
            <person name="Jarvis E.D."/>
            <person name="Hiller M."/>
            <person name="Vernes S.C."/>
            <person name="Myers E.W."/>
            <person name="Teeling E.C."/>
        </authorList>
    </citation>
    <scope>NUCLEOTIDE SEQUENCE [LARGE SCALE GENOMIC DNA]</scope>
    <source>
        <strain evidence="1">Bat1K_MPI-CBG_1</strain>
    </source>
</reference>
<proteinExistence type="predicted"/>
<organism evidence="1 2">
    <name type="scientific">Phyllostomus discolor</name>
    <name type="common">pale spear-nosed bat</name>
    <dbReference type="NCBI Taxonomy" id="89673"/>
    <lineage>
        <taxon>Eukaryota</taxon>
        <taxon>Metazoa</taxon>
        <taxon>Chordata</taxon>
        <taxon>Craniata</taxon>
        <taxon>Vertebrata</taxon>
        <taxon>Euteleostomi</taxon>
        <taxon>Mammalia</taxon>
        <taxon>Eutheria</taxon>
        <taxon>Laurasiatheria</taxon>
        <taxon>Chiroptera</taxon>
        <taxon>Yangochiroptera</taxon>
        <taxon>Phyllostomidae</taxon>
        <taxon>Phyllostominae</taxon>
        <taxon>Phyllostomus</taxon>
    </lineage>
</organism>
<dbReference type="Proteomes" id="UP000664940">
    <property type="component" value="Unassembled WGS sequence"/>
</dbReference>
<dbReference type="AlphaFoldDB" id="A0A833ZD39"/>
<dbReference type="EMBL" id="JABVXQ010000008">
    <property type="protein sequence ID" value="KAF6094797.1"/>
    <property type="molecule type" value="Genomic_DNA"/>
</dbReference>
<accession>A0A833ZD39</accession>
<name>A0A833ZD39_9CHIR</name>